<organism evidence="3 4">
    <name type="scientific">Stenotrophomonas koreensis</name>
    <dbReference type="NCBI Taxonomy" id="266128"/>
    <lineage>
        <taxon>Bacteria</taxon>
        <taxon>Pseudomonadati</taxon>
        <taxon>Pseudomonadota</taxon>
        <taxon>Gammaproteobacteria</taxon>
        <taxon>Lysobacterales</taxon>
        <taxon>Lysobacteraceae</taxon>
        <taxon>Stenotrophomonas</taxon>
    </lineage>
</organism>
<dbReference type="Pfam" id="PF13828">
    <property type="entry name" value="DUF4190"/>
    <property type="match status" value="1"/>
</dbReference>
<dbReference type="STRING" id="266128.ABB25_04450"/>
<dbReference type="InterPro" id="IPR025241">
    <property type="entry name" value="DUF4190"/>
</dbReference>
<sequence>MPTPPVPVPTSTTNGYAVASLVMGILGWSMIPLLGSIGAIVFGHLARAQIRRQPQQGDGLALAGLILGWVSIALWILGILAFFLFFGGLAMLLSLNA</sequence>
<comment type="caution">
    <text evidence="3">The sequence shown here is derived from an EMBL/GenBank/DDBJ whole genome shotgun (WGS) entry which is preliminary data.</text>
</comment>
<dbReference type="OrthoDB" id="6183992at2"/>
<name>A0A0R0C4L4_9GAMM</name>
<keyword evidence="1" id="KW-1133">Transmembrane helix</keyword>
<keyword evidence="4" id="KW-1185">Reference proteome</keyword>
<keyword evidence="1" id="KW-0472">Membrane</keyword>
<keyword evidence="1" id="KW-0812">Transmembrane</keyword>
<evidence type="ECO:0000259" key="2">
    <source>
        <dbReference type="Pfam" id="PF13828"/>
    </source>
</evidence>
<evidence type="ECO:0000313" key="4">
    <source>
        <dbReference type="Proteomes" id="UP000051254"/>
    </source>
</evidence>
<feature type="domain" description="DUF4190" evidence="2">
    <location>
        <begin position="16"/>
        <end position="77"/>
    </location>
</feature>
<dbReference type="AlphaFoldDB" id="A0A0R0C4L4"/>
<protein>
    <submittedName>
        <fullName evidence="3">Membrane protein</fullName>
    </submittedName>
</protein>
<feature type="transmembrane region" description="Helical" evidence="1">
    <location>
        <begin position="16"/>
        <end position="42"/>
    </location>
</feature>
<accession>A0A0R0C4L4</accession>
<proteinExistence type="predicted"/>
<evidence type="ECO:0000256" key="1">
    <source>
        <dbReference type="SAM" id="Phobius"/>
    </source>
</evidence>
<evidence type="ECO:0000313" key="3">
    <source>
        <dbReference type="EMBL" id="KRG59880.1"/>
    </source>
</evidence>
<dbReference type="Proteomes" id="UP000051254">
    <property type="component" value="Unassembled WGS sequence"/>
</dbReference>
<dbReference type="PATRIC" id="fig|266128.3.peg.2542"/>
<reference evidence="3 4" key="1">
    <citation type="submission" date="2015-05" db="EMBL/GenBank/DDBJ databases">
        <title>Genome sequencing and analysis of members of genus Stenotrophomonas.</title>
        <authorList>
            <person name="Patil P.P."/>
            <person name="Midha S."/>
            <person name="Patil P.B."/>
        </authorList>
    </citation>
    <scope>NUCLEOTIDE SEQUENCE [LARGE SCALE GENOMIC DNA]</scope>
    <source>
        <strain evidence="3 4">DSM 17805</strain>
    </source>
</reference>
<feature type="transmembrane region" description="Helical" evidence="1">
    <location>
        <begin position="62"/>
        <end position="95"/>
    </location>
</feature>
<dbReference type="RefSeq" id="WP_057664483.1">
    <property type="nucleotide sequence ID" value="NZ_LDJH01000006.1"/>
</dbReference>
<gene>
    <name evidence="3" type="ORF">ABB25_04450</name>
</gene>
<dbReference type="EMBL" id="LDJH01000006">
    <property type="protein sequence ID" value="KRG59880.1"/>
    <property type="molecule type" value="Genomic_DNA"/>
</dbReference>